<dbReference type="PANTHER" id="PTHR21089:SF1">
    <property type="entry name" value="BIFUNCTIONAL 3-DEHYDROQUINATE DEHYDRATASE_SHIKIMATE DEHYDROGENASE, CHLOROPLASTIC"/>
    <property type="match status" value="1"/>
</dbReference>
<dbReference type="GO" id="GO:0019632">
    <property type="term" value="P:shikimate metabolic process"/>
    <property type="evidence" value="ECO:0007669"/>
    <property type="project" value="TreeGrafter"/>
</dbReference>
<protein>
    <submittedName>
        <fullName evidence="2">Shikimate 5-dehydrogenase I alpha</fullName>
        <ecNumber evidence="2">1.1.1.25</ecNumber>
    </submittedName>
</protein>
<evidence type="ECO:0000313" key="2">
    <source>
        <dbReference type="EMBL" id="VAW32159.1"/>
    </source>
</evidence>
<dbReference type="EC" id="1.1.1.25" evidence="2"/>
<evidence type="ECO:0000259" key="1">
    <source>
        <dbReference type="Pfam" id="PF08501"/>
    </source>
</evidence>
<accession>A0A3B0V5K9</accession>
<dbReference type="Gene3D" id="3.40.50.10860">
    <property type="entry name" value="Leucine Dehydrogenase, chain A, domain 1"/>
    <property type="match status" value="1"/>
</dbReference>
<feature type="domain" description="Shikimate dehydrogenase substrate binding N-terminal" evidence="1">
    <location>
        <begin position="36"/>
        <end position="95"/>
    </location>
</feature>
<dbReference type="GO" id="GO:0004764">
    <property type="term" value="F:shikimate 3-dehydrogenase (NADP+) activity"/>
    <property type="evidence" value="ECO:0007669"/>
    <property type="project" value="UniProtKB-EC"/>
</dbReference>
<dbReference type="SUPFAM" id="SSF53223">
    <property type="entry name" value="Aminoacid dehydrogenase-like, N-terminal domain"/>
    <property type="match status" value="1"/>
</dbReference>
<gene>
    <name evidence="2" type="ORF">MNBD_CHLOROFLEXI01-4673</name>
</gene>
<keyword evidence="2" id="KW-0560">Oxidoreductase</keyword>
<name>A0A3B0V5K9_9ZZZZ</name>
<dbReference type="GO" id="GO:0009423">
    <property type="term" value="P:chorismate biosynthetic process"/>
    <property type="evidence" value="ECO:0007669"/>
    <property type="project" value="TreeGrafter"/>
</dbReference>
<dbReference type="PANTHER" id="PTHR21089">
    <property type="entry name" value="SHIKIMATE DEHYDROGENASE"/>
    <property type="match status" value="1"/>
</dbReference>
<dbReference type="InterPro" id="IPR046346">
    <property type="entry name" value="Aminoacid_DH-like_N_sf"/>
</dbReference>
<dbReference type="EMBL" id="UOEU01000327">
    <property type="protein sequence ID" value="VAW32159.1"/>
    <property type="molecule type" value="Genomic_DNA"/>
</dbReference>
<dbReference type="Pfam" id="PF08501">
    <property type="entry name" value="Shikimate_dh_N"/>
    <property type="match status" value="1"/>
</dbReference>
<feature type="non-terminal residue" evidence="2">
    <location>
        <position position="95"/>
    </location>
</feature>
<reference evidence="2" key="1">
    <citation type="submission" date="2018-06" db="EMBL/GenBank/DDBJ databases">
        <authorList>
            <person name="Zhirakovskaya E."/>
        </authorList>
    </citation>
    <scope>NUCLEOTIDE SEQUENCE</scope>
</reference>
<dbReference type="AlphaFoldDB" id="A0A3B0V5K9"/>
<sequence>MRALSIGQLLVNRSNYQLLNYPKMTSINGKTQLTGLIGWPVSHSFSPAMHNAAAQALGLNWVYVPLAVAPDQVETAVSSLSALNFRGVNVTVPHK</sequence>
<dbReference type="InterPro" id="IPR022893">
    <property type="entry name" value="Shikimate_DH_fam"/>
</dbReference>
<proteinExistence type="predicted"/>
<dbReference type="InterPro" id="IPR013708">
    <property type="entry name" value="Shikimate_DH-bd_N"/>
</dbReference>
<organism evidence="2">
    <name type="scientific">hydrothermal vent metagenome</name>
    <dbReference type="NCBI Taxonomy" id="652676"/>
    <lineage>
        <taxon>unclassified sequences</taxon>
        <taxon>metagenomes</taxon>
        <taxon>ecological metagenomes</taxon>
    </lineage>
</organism>